<evidence type="ECO:0000313" key="2">
    <source>
        <dbReference type="EMBL" id="EGA67890.1"/>
    </source>
</evidence>
<organism evidence="2 3">
    <name type="scientific">Vibrio sinaloensis DSM 21326</name>
    <dbReference type="NCBI Taxonomy" id="945550"/>
    <lineage>
        <taxon>Bacteria</taxon>
        <taxon>Pseudomonadati</taxon>
        <taxon>Pseudomonadota</taxon>
        <taxon>Gammaproteobacteria</taxon>
        <taxon>Vibrionales</taxon>
        <taxon>Vibrionaceae</taxon>
        <taxon>Vibrio</taxon>
        <taxon>Vibrio oreintalis group</taxon>
    </lineage>
</organism>
<keyword evidence="1" id="KW-0472">Membrane</keyword>
<dbReference type="Proteomes" id="UP000006228">
    <property type="component" value="Unassembled WGS sequence"/>
</dbReference>
<protein>
    <recommendedName>
        <fullName evidence="4">DUF1353 domain-containing protein</fullName>
    </recommendedName>
</protein>
<gene>
    <name evidence="2" type="ORF">VISI1226_22812</name>
</gene>
<evidence type="ECO:0000313" key="3">
    <source>
        <dbReference type="Proteomes" id="UP000006228"/>
    </source>
</evidence>
<dbReference type="Pfam" id="PF07087">
    <property type="entry name" value="DUF1353"/>
    <property type="match status" value="1"/>
</dbReference>
<proteinExistence type="predicted"/>
<comment type="caution">
    <text evidence="2">The sequence shown here is derived from an EMBL/GenBank/DDBJ whole genome shotgun (WGS) entry which is preliminary data.</text>
</comment>
<accession>E8MDN2</accession>
<dbReference type="OrthoDB" id="6226495at2"/>
<evidence type="ECO:0008006" key="4">
    <source>
        <dbReference type="Google" id="ProtNLM"/>
    </source>
</evidence>
<name>E8MDN2_PHOS4</name>
<feature type="transmembrane region" description="Helical" evidence="1">
    <location>
        <begin position="64"/>
        <end position="84"/>
    </location>
</feature>
<keyword evidence="1" id="KW-1133">Transmembrane helix</keyword>
<sequence>MPVLQPIPIRTKEVPSLICRIYIWIFSIRKWRVKEEWSYTLPDGKTIVIPAGFKFDGASIPRPLWMLLSPIGLLLIPGLIHDYAYRYDKLVYRDEEGNLIDYQKGAGKAHWDKLFRDVGIQVNGIAFIDVLAWLALLVGGWFTWWKHRRNDEK</sequence>
<dbReference type="AlphaFoldDB" id="E8MDN2"/>
<reference evidence="2 3" key="1">
    <citation type="journal article" date="2012" name="Int. J. Syst. Evol. Microbiol.">
        <title>Vibrio caribbeanicus sp. nov., isolated from the marine sponge Scleritoderma cyanea.</title>
        <authorList>
            <person name="Hoffmann M."/>
            <person name="Monday S.R."/>
            <person name="Allard M.W."/>
            <person name="Strain E.A."/>
            <person name="Whittaker P."/>
            <person name="Naum M."/>
            <person name="McCarthy P.J."/>
            <person name="Lopez J.V."/>
            <person name="Fischer M."/>
            <person name="Brown E.W."/>
        </authorList>
    </citation>
    <scope>NUCLEOTIDE SEQUENCE [LARGE SCALE GENOMIC DNA]</scope>
    <source>
        <strain evidence="3">DSMZ 21326</strain>
    </source>
</reference>
<dbReference type="InterPro" id="IPR010767">
    <property type="entry name" value="Phage_CGC-2007_Cje0229"/>
</dbReference>
<feature type="transmembrane region" description="Helical" evidence="1">
    <location>
        <begin position="124"/>
        <end position="145"/>
    </location>
</feature>
<evidence type="ECO:0000256" key="1">
    <source>
        <dbReference type="SAM" id="Phobius"/>
    </source>
</evidence>
<keyword evidence="1" id="KW-0812">Transmembrane</keyword>
<dbReference type="eggNOG" id="ENOG5031NHJ">
    <property type="taxonomic scope" value="Bacteria"/>
</dbReference>
<dbReference type="EMBL" id="AEVT01000127">
    <property type="protein sequence ID" value="EGA67890.1"/>
    <property type="molecule type" value="Genomic_DNA"/>
</dbReference>